<feature type="domain" description="DUF6534" evidence="3">
    <location>
        <begin position="169"/>
        <end position="262"/>
    </location>
</feature>
<feature type="transmembrane region" description="Helical" evidence="2">
    <location>
        <begin position="47"/>
        <end position="72"/>
    </location>
</feature>
<evidence type="ECO:0000313" key="5">
    <source>
        <dbReference type="Proteomes" id="UP001222325"/>
    </source>
</evidence>
<feature type="compositionally biased region" description="Basic and acidic residues" evidence="1">
    <location>
        <begin position="323"/>
        <end position="336"/>
    </location>
</feature>
<feature type="transmembrane region" description="Helical" evidence="2">
    <location>
        <begin position="158"/>
        <end position="184"/>
    </location>
</feature>
<feature type="transmembrane region" description="Helical" evidence="2">
    <location>
        <begin position="12"/>
        <end position="35"/>
    </location>
</feature>
<keyword evidence="2" id="KW-1133">Transmembrane helix</keyword>
<name>A0AAD6XME8_9AGAR</name>
<evidence type="ECO:0000256" key="1">
    <source>
        <dbReference type="SAM" id="MobiDB-lite"/>
    </source>
</evidence>
<proteinExistence type="predicted"/>
<comment type="caution">
    <text evidence="4">The sequence shown here is derived from an EMBL/GenBank/DDBJ whole genome shotgun (WGS) entry which is preliminary data.</text>
</comment>
<dbReference type="Proteomes" id="UP001222325">
    <property type="component" value="Unassembled WGS sequence"/>
</dbReference>
<feature type="transmembrane region" description="Helical" evidence="2">
    <location>
        <begin position="240"/>
        <end position="260"/>
    </location>
</feature>
<dbReference type="InterPro" id="IPR045339">
    <property type="entry name" value="DUF6534"/>
</dbReference>
<evidence type="ECO:0000256" key="2">
    <source>
        <dbReference type="SAM" id="Phobius"/>
    </source>
</evidence>
<feature type="transmembrane region" description="Helical" evidence="2">
    <location>
        <begin position="204"/>
        <end position="225"/>
    </location>
</feature>
<keyword evidence="5" id="KW-1185">Reference proteome</keyword>
<feature type="transmembrane region" description="Helical" evidence="2">
    <location>
        <begin position="92"/>
        <end position="110"/>
    </location>
</feature>
<dbReference type="PANTHER" id="PTHR40465:SF1">
    <property type="entry name" value="DUF6534 DOMAIN-CONTAINING PROTEIN"/>
    <property type="match status" value="1"/>
</dbReference>
<sequence length="344" mass="38296">MSNPPQSIIISTLGPLVLGLMFQQILLGIIIIQASQYYARFSARDPMFYLALVGAMLILNVLEAAMDFHVIYRTVILHYGDFFFFDLQTWTMWAEPAITAFVGFLAQLFFVERCVKVTKGSWYVIILLASMLLLSLGSGVAVSVSFFKVKLFSKLAVIPIPICFWLISTAATDILIMSILCAALHFSKTLFTRTENVISKLIRLSMETSAITALVALVNLILYFAEPGTAYQQLSSANSLLPQFSICRVYTITVLVTLLARDNLRRELEGQSFYNCSSFGFGRAHCDQGITNKAVEVKMTTIVEHNGRRERSVGGPESEPESDEPRRSQADAKPDNKSIWVSAV</sequence>
<feature type="region of interest" description="Disordered" evidence="1">
    <location>
        <begin position="305"/>
        <end position="344"/>
    </location>
</feature>
<dbReference type="Pfam" id="PF20152">
    <property type="entry name" value="DUF6534"/>
    <property type="match status" value="1"/>
</dbReference>
<dbReference type="EMBL" id="JARJCN010000096">
    <property type="protein sequence ID" value="KAJ7075423.1"/>
    <property type="molecule type" value="Genomic_DNA"/>
</dbReference>
<evidence type="ECO:0000313" key="4">
    <source>
        <dbReference type="EMBL" id="KAJ7075423.1"/>
    </source>
</evidence>
<keyword evidence="2" id="KW-0472">Membrane</keyword>
<dbReference type="PANTHER" id="PTHR40465">
    <property type="entry name" value="CHROMOSOME 1, WHOLE GENOME SHOTGUN SEQUENCE"/>
    <property type="match status" value="1"/>
</dbReference>
<accession>A0AAD6XME8</accession>
<protein>
    <recommendedName>
        <fullName evidence="3">DUF6534 domain-containing protein</fullName>
    </recommendedName>
</protein>
<gene>
    <name evidence="4" type="ORF">B0H15DRAFT_956499</name>
</gene>
<feature type="transmembrane region" description="Helical" evidence="2">
    <location>
        <begin position="122"/>
        <end position="146"/>
    </location>
</feature>
<dbReference type="AlphaFoldDB" id="A0AAD6XME8"/>
<evidence type="ECO:0000259" key="3">
    <source>
        <dbReference type="Pfam" id="PF20152"/>
    </source>
</evidence>
<keyword evidence="2" id="KW-0812">Transmembrane</keyword>
<organism evidence="4 5">
    <name type="scientific">Mycena belliarum</name>
    <dbReference type="NCBI Taxonomy" id="1033014"/>
    <lineage>
        <taxon>Eukaryota</taxon>
        <taxon>Fungi</taxon>
        <taxon>Dikarya</taxon>
        <taxon>Basidiomycota</taxon>
        <taxon>Agaricomycotina</taxon>
        <taxon>Agaricomycetes</taxon>
        <taxon>Agaricomycetidae</taxon>
        <taxon>Agaricales</taxon>
        <taxon>Marasmiineae</taxon>
        <taxon>Mycenaceae</taxon>
        <taxon>Mycena</taxon>
    </lineage>
</organism>
<reference evidence="4" key="1">
    <citation type="submission" date="2023-03" db="EMBL/GenBank/DDBJ databases">
        <title>Massive genome expansion in bonnet fungi (Mycena s.s.) driven by repeated elements and novel gene families across ecological guilds.</title>
        <authorList>
            <consortium name="Lawrence Berkeley National Laboratory"/>
            <person name="Harder C.B."/>
            <person name="Miyauchi S."/>
            <person name="Viragh M."/>
            <person name="Kuo A."/>
            <person name="Thoen E."/>
            <person name="Andreopoulos B."/>
            <person name="Lu D."/>
            <person name="Skrede I."/>
            <person name="Drula E."/>
            <person name="Henrissat B."/>
            <person name="Morin E."/>
            <person name="Kohler A."/>
            <person name="Barry K."/>
            <person name="LaButti K."/>
            <person name="Morin E."/>
            <person name="Salamov A."/>
            <person name="Lipzen A."/>
            <person name="Mereny Z."/>
            <person name="Hegedus B."/>
            <person name="Baldrian P."/>
            <person name="Stursova M."/>
            <person name="Weitz H."/>
            <person name="Taylor A."/>
            <person name="Grigoriev I.V."/>
            <person name="Nagy L.G."/>
            <person name="Martin F."/>
            <person name="Kauserud H."/>
        </authorList>
    </citation>
    <scope>NUCLEOTIDE SEQUENCE</scope>
    <source>
        <strain evidence="4">CBHHK173m</strain>
    </source>
</reference>